<proteinExistence type="predicted"/>
<organism evidence="1 2">
    <name type="scientific">Vibrio crassostreae</name>
    <dbReference type="NCBI Taxonomy" id="246167"/>
    <lineage>
        <taxon>Bacteria</taxon>
        <taxon>Pseudomonadati</taxon>
        <taxon>Pseudomonadota</taxon>
        <taxon>Gammaproteobacteria</taxon>
        <taxon>Vibrionales</taxon>
        <taxon>Vibrionaceae</taxon>
        <taxon>Vibrio</taxon>
    </lineage>
</organism>
<name>A0A822MWP0_9VIBR</name>
<sequence length="306" mass="33297">MAINLEGTALRVLTLEATNFETVTLDGVVFARKPTITTQPVGGTINDNQSHAMSVVADGLGTALTYQWFMDGGAISGATGASYTFTPAGNTTNRTFFCQVAGFGGGNTQTSTVTVTVNPSWVGTNTQGNADLAGGIGFFVAEQVFGSLEPRTIPGMPGVCQANYWFRDNTGGATNIAISDQANDINNGAVWTQFTQNDADSWSMVFEIFFFLGIPTTQSTAWYSNTGAPRPIRVVFAANKEAADVGDYFYSEVETYTDYQLRHGVHRSQRPDLYEIPENLSHLSDKAYFTQEDIIEVLNYRNEMLR</sequence>
<dbReference type="PROSITE" id="PS50835">
    <property type="entry name" value="IG_LIKE"/>
    <property type="match status" value="1"/>
</dbReference>
<comment type="caution">
    <text evidence="1">The sequence shown here is derived from an EMBL/GenBank/DDBJ whole genome shotgun (WGS) entry which is preliminary data.</text>
</comment>
<reference evidence="2" key="1">
    <citation type="submission" date="2014-06" db="EMBL/GenBank/DDBJ databases">
        <authorList>
            <person name="Le Roux Frederique"/>
        </authorList>
    </citation>
    <scope>NUCLEOTIDE SEQUENCE [LARGE SCALE GENOMIC DNA]</scope>
    <source>
        <strain evidence="2">J5-5</strain>
    </source>
</reference>
<accession>A0A822MWP0</accession>
<dbReference type="EMBL" id="CCJV01000051">
    <property type="protein sequence ID" value="CDT09007.1"/>
    <property type="molecule type" value="Genomic_DNA"/>
</dbReference>
<dbReference type="SUPFAM" id="SSF48726">
    <property type="entry name" value="Immunoglobulin"/>
    <property type="match status" value="1"/>
</dbReference>
<dbReference type="InterPro" id="IPR013783">
    <property type="entry name" value="Ig-like_fold"/>
</dbReference>
<protein>
    <submittedName>
        <fullName evidence="1">Uncharacterized protein</fullName>
    </submittedName>
</protein>
<dbReference type="Proteomes" id="UP000049495">
    <property type="component" value="Unassembled WGS sequence"/>
</dbReference>
<dbReference type="RefSeq" id="WP_055318832.1">
    <property type="nucleotide sequence ID" value="NZ_CAWQCV010000131.1"/>
</dbReference>
<dbReference type="InterPro" id="IPR036179">
    <property type="entry name" value="Ig-like_dom_sf"/>
</dbReference>
<gene>
    <name evidence="1" type="ORF">VCR5J5_1440069</name>
</gene>
<evidence type="ECO:0000313" key="2">
    <source>
        <dbReference type="Proteomes" id="UP000049495"/>
    </source>
</evidence>
<dbReference type="InterPro" id="IPR007110">
    <property type="entry name" value="Ig-like_dom"/>
</dbReference>
<evidence type="ECO:0000313" key="1">
    <source>
        <dbReference type="EMBL" id="CDT09007.1"/>
    </source>
</evidence>
<dbReference type="Gene3D" id="2.60.40.10">
    <property type="entry name" value="Immunoglobulins"/>
    <property type="match status" value="1"/>
</dbReference>
<dbReference type="AlphaFoldDB" id="A0A822MWP0"/>